<evidence type="ECO:0000256" key="3">
    <source>
        <dbReference type="RuleBase" id="RU003718"/>
    </source>
</evidence>
<keyword evidence="5" id="KW-1185">Reference proteome</keyword>
<evidence type="ECO:0000313" key="4">
    <source>
        <dbReference type="EMBL" id="KAK6943853.1"/>
    </source>
</evidence>
<evidence type="ECO:0000256" key="2">
    <source>
        <dbReference type="ARBA" id="ARBA00022679"/>
    </source>
</evidence>
<dbReference type="InterPro" id="IPR002213">
    <property type="entry name" value="UDP_glucos_trans"/>
</dbReference>
<keyword evidence="2 3" id="KW-0808">Transferase</keyword>
<dbReference type="PANTHER" id="PTHR48045:SF31">
    <property type="entry name" value="UDP-GLYCOSYLTRANSFERASE 76B1-LIKE"/>
    <property type="match status" value="1"/>
</dbReference>
<dbReference type="Pfam" id="PF00201">
    <property type="entry name" value="UDPGT"/>
    <property type="match status" value="1"/>
</dbReference>
<accession>A0AAN8VZW3</accession>
<dbReference type="InterPro" id="IPR035595">
    <property type="entry name" value="UDP_glycos_trans_CS"/>
</dbReference>
<evidence type="ECO:0000256" key="1">
    <source>
        <dbReference type="ARBA" id="ARBA00009995"/>
    </source>
</evidence>
<dbReference type="GO" id="GO:0008194">
    <property type="term" value="F:UDP-glycosyltransferase activity"/>
    <property type="evidence" value="ECO:0007669"/>
    <property type="project" value="InterPro"/>
</dbReference>
<organism evidence="4 5">
    <name type="scientific">Dillenia turbinata</name>
    <dbReference type="NCBI Taxonomy" id="194707"/>
    <lineage>
        <taxon>Eukaryota</taxon>
        <taxon>Viridiplantae</taxon>
        <taxon>Streptophyta</taxon>
        <taxon>Embryophyta</taxon>
        <taxon>Tracheophyta</taxon>
        <taxon>Spermatophyta</taxon>
        <taxon>Magnoliopsida</taxon>
        <taxon>eudicotyledons</taxon>
        <taxon>Gunneridae</taxon>
        <taxon>Pentapetalae</taxon>
        <taxon>Dilleniales</taxon>
        <taxon>Dilleniaceae</taxon>
        <taxon>Dillenia</taxon>
    </lineage>
</organism>
<gene>
    <name evidence="4" type="ORF">RJ641_024955</name>
</gene>
<comment type="caution">
    <text evidence="4">The sequence shown here is derived from an EMBL/GenBank/DDBJ whole genome shotgun (WGS) entry which is preliminary data.</text>
</comment>
<dbReference type="AlphaFoldDB" id="A0AAN8VZW3"/>
<dbReference type="Gene3D" id="3.40.50.2000">
    <property type="entry name" value="Glycogen Phosphorylase B"/>
    <property type="match status" value="1"/>
</dbReference>
<keyword evidence="3" id="KW-0328">Glycosyltransferase</keyword>
<dbReference type="EMBL" id="JBAMMX010000003">
    <property type="protein sequence ID" value="KAK6943853.1"/>
    <property type="molecule type" value="Genomic_DNA"/>
</dbReference>
<protein>
    <submittedName>
        <fullName evidence="4">UDP-glucuronosyl/UDP-glucosyltransferase</fullName>
    </submittedName>
</protein>
<name>A0AAN8VZW3_9MAGN</name>
<dbReference type="SUPFAM" id="SSF53756">
    <property type="entry name" value="UDP-Glycosyltransferase/glycogen phosphorylase"/>
    <property type="match status" value="1"/>
</dbReference>
<dbReference type="PANTHER" id="PTHR48045">
    <property type="entry name" value="UDP-GLYCOSYLTRANSFERASE 72B1"/>
    <property type="match status" value="1"/>
</dbReference>
<sequence>MADERGVLRLLSSLWSLCSHSSPLNPISLDKLLPIKVILEYEKEPLKLIPGLSSVLVKDLPEGVLFGNLELEFPKMLHNMSRMLPKATAVCVNSFEEIDPTITNVLKSNFKELLCVVDFHSSGLSGNTEELIPRGFLARKAERGRIVPWSPQKQVLAHKSVGAFVTHSGWKSVCESIAGGVPMICRPFFGDQALNTRIVEDVWGIGFGIKSGVISQDEMISVLERTLVGDEGKKIRNKIG</sequence>
<dbReference type="CDD" id="cd03784">
    <property type="entry name" value="GT1_Gtf-like"/>
    <property type="match status" value="1"/>
</dbReference>
<dbReference type="PROSITE" id="PS00375">
    <property type="entry name" value="UDPGT"/>
    <property type="match status" value="1"/>
</dbReference>
<evidence type="ECO:0000313" key="5">
    <source>
        <dbReference type="Proteomes" id="UP001370490"/>
    </source>
</evidence>
<comment type="similarity">
    <text evidence="1 3">Belongs to the UDP-glycosyltransferase family.</text>
</comment>
<proteinExistence type="inferred from homology"/>
<reference evidence="4 5" key="1">
    <citation type="submission" date="2023-12" db="EMBL/GenBank/DDBJ databases">
        <title>A high-quality genome assembly for Dillenia turbinata (Dilleniales).</title>
        <authorList>
            <person name="Chanderbali A."/>
        </authorList>
    </citation>
    <scope>NUCLEOTIDE SEQUENCE [LARGE SCALE GENOMIC DNA]</scope>
    <source>
        <strain evidence="4">LSX21</strain>
        <tissue evidence="4">Leaf</tissue>
    </source>
</reference>
<dbReference type="Proteomes" id="UP001370490">
    <property type="component" value="Unassembled WGS sequence"/>
</dbReference>